<dbReference type="AlphaFoldDB" id="A0AAD5UX63"/>
<protein>
    <recommendedName>
        <fullName evidence="10">tRNA nucleotidyltransferase</fullName>
    </recommendedName>
</protein>
<dbReference type="Pfam" id="PF12627">
    <property type="entry name" value="PolyA_pol_RNAbd"/>
    <property type="match status" value="1"/>
</dbReference>
<dbReference type="GO" id="GO:0052929">
    <property type="term" value="F:ATP:3'-cytidine-cytidine-tRNA adenylyltransferase activity"/>
    <property type="evidence" value="ECO:0007669"/>
    <property type="project" value="TreeGrafter"/>
</dbReference>
<gene>
    <name evidence="8" type="ORF">NLI96_g8547</name>
</gene>
<dbReference type="PANTHER" id="PTHR13734:SF5">
    <property type="entry name" value="CCA TRNA NUCLEOTIDYLTRANSFERASE, MITOCHONDRIAL"/>
    <property type="match status" value="1"/>
</dbReference>
<dbReference type="CDD" id="cd05398">
    <property type="entry name" value="NT_ClassII-CCAase"/>
    <property type="match status" value="1"/>
</dbReference>
<keyword evidence="9" id="KW-1185">Reference proteome</keyword>
<evidence type="ECO:0000256" key="1">
    <source>
        <dbReference type="ARBA" id="ARBA00007265"/>
    </source>
</evidence>
<evidence type="ECO:0000313" key="9">
    <source>
        <dbReference type="Proteomes" id="UP001212997"/>
    </source>
</evidence>
<dbReference type="SUPFAM" id="SSF81301">
    <property type="entry name" value="Nucleotidyltransferase"/>
    <property type="match status" value="1"/>
</dbReference>
<evidence type="ECO:0000259" key="6">
    <source>
        <dbReference type="Pfam" id="PF01743"/>
    </source>
</evidence>
<dbReference type="GO" id="GO:0000166">
    <property type="term" value="F:nucleotide binding"/>
    <property type="evidence" value="ECO:0007669"/>
    <property type="project" value="UniProtKB-KW"/>
</dbReference>
<dbReference type="Proteomes" id="UP001212997">
    <property type="component" value="Unassembled WGS sequence"/>
</dbReference>
<feature type="domain" description="tRNA nucleotidyltransferase/poly(A) polymerase RNA and SrmB- binding" evidence="7">
    <location>
        <begin position="242"/>
        <end position="279"/>
    </location>
</feature>
<dbReference type="SUPFAM" id="SSF81891">
    <property type="entry name" value="Poly A polymerase C-terminal region-like"/>
    <property type="match status" value="1"/>
</dbReference>
<evidence type="ECO:0000313" key="8">
    <source>
        <dbReference type="EMBL" id="KAJ3480160.1"/>
    </source>
</evidence>
<evidence type="ECO:0000256" key="2">
    <source>
        <dbReference type="ARBA" id="ARBA00022679"/>
    </source>
</evidence>
<dbReference type="InterPro" id="IPR002646">
    <property type="entry name" value="PolA_pol_head_dom"/>
</dbReference>
<evidence type="ECO:0000259" key="7">
    <source>
        <dbReference type="Pfam" id="PF12627"/>
    </source>
</evidence>
<dbReference type="EMBL" id="JANAWD010000392">
    <property type="protein sequence ID" value="KAJ3480160.1"/>
    <property type="molecule type" value="Genomic_DNA"/>
</dbReference>
<sequence>MSSFIPLRVATHTRLPLPEKLAVNLTEQEDNICSLLDECTHWIKENKGTATSCRIAGGWVRDKLLGSPSNDIDIALENMMGVPFAEHFVAYCSSVKGIHIDKIAKIESNPDRSKHLETARTTILGMELDFVNLRNEEYAENSRIPTQVTFGTPREDAMRRDITINALFYNVHSRSVEDCTGQGLTDLQEGIIRTPLSPRETFMDDPLRVLRCIRFASRFGFELSPALQSASIDPDIQEALGTKISRERVGEEMHKMLNGRDPLRVIRLIDDLSLFESIFHIPSSVAPKLSSPPASSHLALAAASILTMLLGSSGKALPPLHSQLLEATSSSTTRSRLYLACALYPYYGITYVDTKGKIQPAVQAAIRESMRLGTQNHYLDGVPLLFSAIELLKGPRVDPGGPSAEERVRIGLLLREKSVHNPITGSHWAVSTIFSLVSELIPLWDSTHDRFNVEEATHHIERYNSFVTRIVELDLPSQVDAKTILNGRDVVRVLNAPRPGPWMGQVLASIIEWQLGHPDGTKKDCEEWLRSEHFGGNQD</sequence>
<evidence type="ECO:0000256" key="4">
    <source>
        <dbReference type="ARBA" id="ARBA00022884"/>
    </source>
</evidence>
<evidence type="ECO:0008006" key="10">
    <source>
        <dbReference type="Google" id="ProtNLM"/>
    </source>
</evidence>
<dbReference type="GO" id="GO:0052927">
    <property type="term" value="F:CC tRNA cytidylyltransferase activity"/>
    <property type="evidence" value="ECO:0007669"/>
    <property type="project" value="TreeGrafter"/>
</dbReference>
<feature type="domain" description="Poly A polymerase head" evidence="6">
    <location>
        <begin position="53"/>
        <end position="193"/>
    </location>
</feature>
<evidence type="ECO:0000256" key="5">
    <source>
        <dbReference type="RuleBase" id="RU003953"/>
    </source>
</evidence>
<dbReference type="InterPro" id="IPR043519">
    <property type="entry name" value="NT_sf"/>
</dbReference>
<name>A0AAD5UX63_9APHY</name>
<accession>A0AAD5UX63</accession>
<dbReference type="GO" id="GO:0001680">
    <property type="term" value="P:tRNA 3'-terminal CCA addition"/>
    <property type="evidence" value="ECO:0007669"/>
    <property type="project" value="TreeGrafter"/>
</dbReference>
<proteinExistence type="inferred from homology"/>
<comment type="caution">
    <text evidence="8">The sequence shown here is derived from an EMBL/GenBank/DDBJ whole genome shotgun (WGS) entry which is preliminary data.</text>
</comment>
<dbReference type="Gene3D" id="3.30.460.10">
    <property type="entry name" value="Beta Polymerase, domain 2"/>
    <property type="match status" value="1"/>
</dbReference>
<keyword evidence="4 5" id="KW-0694">RNA-binding</keyword>
<dbReference type="PANTHER" id="PTHR13734">
    <property type="entry name" value="TRNA-NUCLEOTIDYLTRANSFERASE"/>
    <property type="match status" value="1"/>
</dbReference>
<organism evidence="8 9">
    <name type="scientific">Meripilus lineatus</name>
    <dbReference type="NCBI Taxonomy" id="2056292"/>
    <lineage>
        <taxon>Eukaryota</taxon>
        <taxon>Fungi</taxon>
        <taxon>Dikarya</taxon>
        <taxon>Basidiomycota</taxon>
        <taxon>Agaricomycotina</taxon>
        <taxon>Agaricomycetes</taxon>
        <taxon>Polyporales</taxon>
        <taxon>Meripilaceae</taxon>
        <taxon>Meripilus</taxon>
    </lineage>
</organism>
<dbReference type="FunFam" id="3.30.460.10:FF:000019">
    <property type="entry name" value="tRNA nucleotidyltransferase cca2"/>
    <property type="match status" value="1"/>
</dbReference>
<dbReference type="Pfam" id="PF01743">
    <property type="entry name" value="PolyA_pol"/>
    <property type="match status" value="1"/>
</dbReference>
<comment type="similarity">
    <text evidence="1 5">Belongs to the tRNA nucleotidyltransferase/poly(A) polymerase family.</text>
</comment>
<keyword evidence="2 5" id="KW-0808">Transferase</keyword>
<dbReference type="Gene3D" id="1.10.3090.10">
    <property type="entry name" value="cca-adding enzyme, domain 2"/>
    <property type="match status" value="1"/>
</dbReference>
<evidence type="ECO:0000256" key="3">
    <source>
        <dbReference type="ARBA" id="ARBA00022741"/>
    </source>
</evidence>
<dbReference type="GO" id="GO:0003723">
    <property type="term" value="F:RNA binding"/>
    <property type="evidence" value="ECO:0007669"/>
    <property type="project" value="UniProtKB-KW"/>
</dbReference>
<dbReference type="InterPro" id="IPR032828">
    <property type="entry name" value="PolyA_RNA-bd"/>
</dbReference>
<dbReference type="GO" id="GO:0005739">
    <property type="term" value="C:mitochondrion"/>
    <property type="evidence" value="ECO:0007669"/>
    <property type="project" value="UniProtKB-ARBA"/>
</dbReference>
<reference evidence="8" key="1">
    <citation type="submission" date="2022-07" db="EMBL/GenBank/DDBJ databases">
        <title>Genome Sequence of Physisporinus lineatus.</title>
        <authorList>
            <person name="Buettner E."/>
        </authorList>
    </citation>
    <scope>NUCLEOTIDE SEQUENCE</scope>
    <source>
        <strain evidence="8">VT162</strain>
    </source>
</reference>
<keyword evidence="3" id="KW-0547">Nucleotide-binding</keyword>